<evidence type="ECO:0000256" key="1">
    <source>
        <dbReference type="ARBA" id="ARBA00004429"/>
    </source>
</evidence>
<keyword evidence="2" id="KW-0813">Transport</keyword>
<feature type="transmembrane region" description="Helical" evidence="9">
    <location>
        <begin position="123"/>
        <end position="141"/>
    </location>
</feature>
<comment type="caution">
    <text evidence="10">The sequence shown here is derived from an EMBL/GenBank/DDBJ whole genome shotgun (WGS) entry which is preliminary data.</text>
</comment>
<comment type="subcellular location">
    <subcellularLocation>
        <location evidence="1">Cell inner membrane</location>
        <topology evidence="1">Multi-pass membrane protein</topology>
    </subcellularLocation>
</comment>
<keyword evidence="3" id="KW-1003">Cell membrane</keyword>
<feature type="region of interest" description="Disordered" evidence="8">
    <location>
        <begin position="198"/>
        <end position="217"/>
    </location>
</feature>
<feature type="transmembrane region" description="Helical" evidence="9">
    <location>
        <begin position="285"/>
        <end position="302"/>
    </location>
</feature>
<evidence type="ECO:0008006" key="12">
    <source>
        <dbReference type="Google" id="ProtNLM"/>
    </source>
</evidence>
<evidence type="ECO:0000256" key="8">
    <source>
        <dbReference type="SAM" id="MobiDB-lite"/>
    </source>
</evidence>
<evidence type="ECO:0000256" key="6">
    <source>
        <dbReference type="ARBA" id="ARBA00022989"/>
    </source>
</evidence>
<protein>
    <recommendedName>
        <fullName evidence="12">Sulphur transport domain-containing protein</fullName>
    </recommendedName>
</protein>
<keyword evidence="5 9" id="KW-0812">Transmembrane</keyword>
<feature type="compositionally biased region" description="Polar residues" evidence="8">
    <location>
        <begin position="198"/>
        <end position="208"/>
    </location>
</feature>
<dbReference type="InterPro" id="IPR046513">
    <property type="entry name" value="DUF6691"/>
</dbReference>
<dbReference type="Pfam" id="PF20398">
    <property type="entry name" value="DUF6691"/>
    <property type="match status" value="1"/>
</dbReference>
<evidence type="ECO:0000256" key="4">
    <source>
        <dbReference type="ARBA" id="ARBA00022519"/>
    </source>
</evidence>
<reference evidence="10" key="1">
    <citation type="submission" date="2020-04" db="EMBL/GenBank/DDBJ databases">
        <title>Analysis of mating type loci in Filobasidium floriforme.</title>
        <authorList>
            <person name="Nowrousian M."/>
        </authorList>
    </citation>
    <scope>NUCLEOTIDE SEQUENCE</scope>
    <source>
        <strain evidence="10">CBS 6242</strain>
    </source>
</reference>
<name>A0A8K0JH18_9TREE</name>
<feature type="transmembrane region" description="Helical" evidence="9">
    <location>
        <begin position="170"/>
        <end position="192"/>
    </location>
</feature>
<evidence type="ECO:0000313" key="10">
    <source>
        <dbReference type="EMBL" id="KAG7529885.1"/>
    </source>
</evidence>
<sequence length="410" mass="43933">MFTPIHSLLGADLLHLSTSHHLELTGRPLGISGILNGAVLGDRETWRWAFIAGLVGSAVVGNLTSIAEVGWGVHRYGLEDGLTGGSISRRVLAGVLVGFGSKLGSGCTSGHFLCGMSRLSPRSIVASITFFLTATLISNVFPHPAFNTDLPRSDKIGMTLPDLAPSWSSAVHLVPIALRLFHYLDFLLPGLLKRIQGRSRSQSTRSPETNTDMTADTATDKGTRTAEVVLSFFSGLTFGTGLLMSGMVSPSKTLGFMRLPFLSILSRDHHSAENGARGWSEWDPSLAMVILAAVLPNMRHWLKKIKPRVDKSIEPKLYQTADQKIGKSKVNPVTPGQGQKSRWQVPLGKAAYNIDSRLIIGSIVFGLGWGLGGVCPGPALVRLGLDGAVRAEGWTFIASVLFGMKLAGFV</sequence>
<feature type="transmembrane region" description="Helical" evidence="9">
    <location>
        <begin position="358"/>
        <end position="381"/>
    </location>
</feature>
<keyword evidence="11" id="KW-1185">Reference proteome</keyword>
<keyword evidence="4" id="KW-0997">Cell inner membrane</keyword>
<feature type="transmembrane region" description="Helical" evidence="9">
    <location>
        <begin position="228"/>
        <end position="248"/>
    </location>
</feature>
<gene>
    <name evidence="10" type="ORF">FFLO_05333</name>
</gene>
<dbReference type="PANTHER" id="PTHR30574">
    <property type="entry name" value="INNER MEMBRANE PROTEIN YEDE"/>
    <property type="match status" value="1"/>
</dbReference>
<dbReference type="InterPro" id="IPR007272">
    <property type="entry name" value="Sulf_transp_TsuA/YedE"/>
</dbReference>
<evidence type="ECO:0000313" key="11">
    <source>
        <dbReference type="Proteomes" id="UP000812966"/>
    </source>
</evidence>
<dbReference type="Proteomes" id="UP000812966">
    <property type="component" value="Unassembled WGS sequence"/>
</dbReference>
<evidence type="ECO:0000256" key="5">
    <source>
        <dbReference type="ARBA" id="ARBA00022692"/>
    </source>
</evidence>
<evidence type="ECO:0000256" key="9">
    <source>
        <dbReference type="SAM" id="Phobius"/>
    </source>
</evidence>
<dbReference type="GO" id="GO:0005886">
    <property type="term" value="C:plasma membrane"/>
    <property type="evidence" value="ECO:0007669"/>
    <property type="project" value="UniProtKB-SubCell"/>
</dbReference>
<evidence type="ECO:0000256" key="3">
    <source>
        <dbReference type="ARBA" id="ARBA00022475"/>
    </source>
</evidence>
<dbReference type="Pfam" id="PF04143">
    <property type="entry name" value="Sulf_transp"/>
    <property type="match status" value="1"/>
</dbReference>
<organism evidence="10 11">
    <name type="scientific">Filobasidium floriforme</name>
    <dbReference type="NCBI Taxonomy" id="5210"/>
    <lineage>
        <taxon>Eukaryota</taxon>
        <taxon>Fungi</taxon>
        <taxon>Dikarya</taxon>
        <taxon>Basidiomycota</taxon>
        <taxon>Agaricomycotina</taxon>
        <taxon>Tremellomycetes</taxon>
        <taxon>Filobasidiales</taxon>
        <taxon>Filobasidiaceae</taxon>
        <taxon>Filobasidium</taxon>
    </lineage>
</organism>
<dbReference type="AlphaFoldDB" id="A0A8K0JH18"/>
<keyword evidence="6 9" id="KW-1133">Transmembrane helix</keyword>
<accession>A0A8K0JH18</accession>
<proteinExistence type="predicted"/>
<evidence type="ECO:0000256" key="2">
    <source>
        <dbReference type="ARBA" id="ARBA00022448"/>
    </source>
</evidence>
<evidence type="ECO:0000256" key="7">
    <source>
        <dbReference type="ARBA" id="ARBA00023136"/>
    </source>
</evidence>
<dbReference type="PANTHER" id="PTHR30574:SF1">
    <property type="entry name" value="SULPHUR TRANSPORT DOMAIN-CONTAINING PROTEIN"/>
    <property type="match status" value="1"/>
</dbReference>
<keyword evidence="7 9" id="KW-0472">Membrane</keyword>
<dbReference type="EMBL" id="JABELV010000132">
    <property type="protein sequence ID" value="KAG7529885.1"/>
    <property type="molecule type" value="Genomic_DNA"/>
</dbReference>